<protein>
    <submittedName>
        <fullName evidence="2">STAS domain-containing protein</fullName>
    </submittedName>
</protein>
<dbReference type="RefSeq" id="WP_312641529.1">
    <property type="nucleotide sequence ID" value="NZ_CP116967.1"/>
</dbReference>
<dbReference type="CDD" id="cd07043">
    <property type="entry name" value="STAS_anti-anti-sigma_factors"/>
    <property type="match status" value="1"/>
</dbReference>
<organism evidence="2 3">
    <name type="scientific">Candidatus Nitrospira allomarina</name>
    <dbReference type="NCBI Taxonomy" id="3020900"/>
    <lineage>
        <taxon>Bacteria</taxon>
        <taxon>Pseudomonadati</taxon>
        <taxon>Nitrospirota</taxon>
        <taxon>Nitrospiria</taxon>
        <taxon>Nitrospirales</taxon>
        <taxon>Nitrospiraceae</taxon>
        <taxon>Nitrospira</taxon>
    </lineage>
</organism>
<dbReference type="GO" id="GO:0043856">
    <property type="term" value="F:anti-sigma factor antagonist activity"/>
    <property type="evidence" value="ECO:0007669"/>
    <property type="project" value="TreeGrafter"/>
</dbReference>
<name>A0AA96JRR9_9BACT</name>
<dbReference type="InterPro" id="IPR036513">
    <property type="entry name" value="STAS_dom_sf"/>
</dbReference>
<dbReference type="Proteomes" id="UP001302719">
    <property type="component" value="Chromosome"/>
</dbReference>
<dbReference type="Gene3D" id="3.30.750.24">
    <property type="entry name" value="STAS domain"/>
    <property type="match status" value="1"/>
</dbReference>
<proteinExistence type="predicted"/>
<evidence type="ECO:0000259" key="1">
    <source>
        <dbReference type="PROSITE" id="PS50801"/>
    </source>
</evidence>
<dbReference type="PANTHER" id="PTHR33495:SF2">
    <property type="entry name" value="ANTI-SIGMA FACTOR ANTAGONIST TM_1081-RELATED"/>
    <property type="match status" value="1"/>
</dbReference>
<dbReference type="PANTHER" id="PTHR33495">
    <property type="entry name" value="ANTI-SIGMA FACTOR ANTAGONIST TM_1081-RELATED-RELATED"/>
    <property type="match status" value="1"/>
</dbReference>
<dbReference type="KEGG" id="nall:PP769_14910"/>
<dbReference type="PROSITE" id="PS50801">
    <property type="entry name" value="STAS"/>
    <property type="match status" value="1"/>
</dbReference>
<gene>
    <name evidence="2" type="ORF">PP769_14910</name>
</gene>
<accession>A0AA96JRR9</accession>
<evidence type="ECO:0000313" key="3">
    <source>
        <dbReference type="Proteomes" id="UP001302719"/>
    </source>
</evidence>
<dbReference type="AlphaFoldDB" id="A0AA96JRR9"/>
<reference evidence="2 3" key="1">
    <citation type="submission" date="2023-01" db="EMBL/GenBank/DDBJ databases">
        <title>Cultivation and genomic characterization of new, ubiquitous marine nitrite-oxidizing bacteria from the Nitrospirales.</title>
        <authorList>
            <person name="Mueller A.J."/>
            <person name="Daebeler A."/>
            <person name="Herbold C.W."/>
            <person name="Kirkegaard R.H."/>
            <person name="Daims H."/>
        </authorList>
    </citation>
    <scope>NUCLEOTIDE SEQUENCE [LARGE SCALE GENOMIC DNA]</scope>
    <source>
        <strain evidence="2 3">VA</strain>
    </source>
</reference>
<sequence>MRREEETFVKVWHIGPIRFRKIMAIEVIIRGIRGATVVDFHGRLDMHSRWHVKAIINQCCHTEQEHLILNLKGLTFVDSAGLGFLVLCSYQFKELRRRISWIQPQGCVGELLQNLQIHELISVCQSEKDALSAVSPS</sequence>
<dbReference type="InterPro" id="IPR002645">
    <property type="entry name" value="STAS_dom"/>
</dbReference>
<feature type="domain" description="STAS" evidence="1">
    <location>
        <begin position="25"/>
        <end position="134"/>
    </location>
</feature>
<keyword evidence="3" id="KW-1185">Reference proteome</keyword>
<dbReference type="EMBL" id="CP116967">
    <property type="protein sequence ID" value="WNM57255.1"/>
    <property type="molecule type" value="Genomic_DNA"/>
</dbReference>
<dbReference type="Pfam" id="PF01740">
    <property type="entry name" value="STAS"/>
    <property type="match status" value="1"/>
</dbReference>
<evidence type="ECO:0000313" key="2">
    <source>
        <dbReference type="EMBL" id="WNM57255.1"/>
    </source>
</evidence>
<dbReference type="SUPFAM" id="SSF52091">
    <property type="entry name" value="SpoIIaa-like"/>
    <property type="match status" value="1"/>
</dbReference>